<gene>
    <name evidence="1" type="ORF">B0H17DRAFT_1145735</name>
</gene>
<dbReference type="Proteomes" id="UP001221757">
    <property type="component" value="Unassembled WGS sequence"/>
</dbReference>
<organism evidence="1 2">
    <name type="scientific">Mycena rosella</name>
    <name type="common">Pink bonnet</name>
    <name type="synonym">Agaricus rosellus</name>
    <dbReference type="NCBI Taxonomy" id="1033263"/>
    <lineage>
        <taxon>Eukaryota</taxon>
        <taxon>Fungi</taxon>
        <taxon>Dikarya</taxon>
        <taxon>Basidiomycota</taxon>
        <taxon>Agaricomycotina</taxon>
        <taxon>Agaricomycetes</taxon>
        <taxon>Agaricomycetidae</taxon>
        <taxon>Agaricales</taxon>
        <taxon>Marasmiineae</taxon>
        <taxon>Mycenaceae</taxon>
        <taxon>Mycena</taxon>
    </lineage>
</organism>
<evidence type="ECO:0000313" key="2">
    <source>
        <dbReference type="Proteomes" id="UP001221757"/>
    </source>
</evidence>
<evidence type="ECO:0008006" key="3">
    <source>
        <dbReference type="Google" id="ProtNLM"/>
    </source>
</evidence>
<dbReference type="AlphaFoldDB" id="A0AAD7CQE8"/>
<keyword evidence="2" id="KW-1185">Reference proteome</keyword>
<reference evidence="1" key="1">
    <citation type="submission" date="2023-03" db="EMBL/GenBank/DDBJ databases">
        <title>Massive genome expansion in bonnet fungi (Mycena s.s.) driven by repeated elements and novel gene families across ecological guilds.</title>
        <authorList>
            <consortium name="Lawrence Berkeley National Laboratory"/>
            <person name="Harder C.B."/>
            <person name="Miyauchi S."/>
            <person name="Viragh M."/>
            <person name="Kuo A."/>
            <person name="Thoen E."/>
            <person name="Andreopoulos B."/>
            <person name="Lu D."/>
            <person name="Skrede I."/>
            <person name="Drula E."/>
            <person name="Henrissat B."/>
            <person name="Morin E."/>
            <person name="Kohler A."/>
            <person name="Barry K."/>
            <person name="LaButti K."/>
            <person name="Morin E."/>
            <person name="Salamov A."/>
            <person name="Lipzen A."/>
            <person name="Mereny Z."/>
            <person name="Hegedus B."/>
            <person name="Baldrian P."/>
            <person name="Stursova M."/>
            <person name="Weitz H."/>
            <person name="Taylor A."/>
            <person name="Grigoriev I.V."/>
            <person name="Nagy L.G."/>
            <person name="Martin F."/>
            <person name="Kauserud H."/>
        </authorList>
    </citation>
    <scope>NUCLEOTIDE SEQUENCE</scope>
    <source>
        <strain evidence="1">CBHHK067</strain>
    </source>
</reference>
<protein>
    <recommendedName>
        <fullName evidence="3">Protein kinase domain-containing protein</fullName>
    </recommendedName>
</protein>
<sequence length="178" mass="19992">MFGTDTWRDVHAHTALSFVSRDCKWNNILMDSAPIQISSVHPFSPSHTHEFTADAQYSARTRNPVKYYWINFDLSGEHDLMKGPPLIVPRYSGAHPRVPFRRRIVRPVYCGCLVSGQYDSTKAEPGLCQQPQNGGFHFLDGLVADMTSGDPAKRPSMGDVVNHFSEITAGLSQWKLRS</sequence>
<evidence type="ECO:0000313" key="1">
    <source>
        <dbReference type="EMBL" id="KAJ7658029.1"/>
    </source>
</evidence>
<name>A0AAD7CQE8_MYCRO</name>
<accession>A0AAD7CQE8</accession>
<proteinExistence type="predicted"/>
<dbReference type="EMBL" id="JARKIE010000284">
    <property type="protein sequence ID" value="KAJ7658029.1"/>
    <property type="molecule type" value="Genomic_DNA"/>
</dbReference>
<comment type="caution">
    <text evidence="1">The sequence shown here is derived from an EMBL/GenBank/DDBJ whole genome shotgun (WGS) entry which is preliminary data.</text>
</comment>